<dbReference type="KEGG" id="ehx:EMIHUDRAFT_74237"/>
<feature type="compositionally biased region" description="Gly residues" evidence="8">
    <location>
        <begin position="395"/>
        <end position="404"/>
    </location>
</feature>
<dbReference type="Pfam" id="PF00176">
    <property type="entry name" value="SNF2-rel_dom"/>
    <property type="match status" value="1"/>
</dbReference>
<dbReference type="GO" id="GO:0004386">
    <property type="term" value="F:helicase activity"/>
    <property type="evidence" value="ECO:0007669"/>
    <property type="project" value="UniProtKB-KW"/>
</dbReference>
<keyword evidence="7" id="KW-0539">Nucleus</keyword>
<dbReference type="GO" id="GO:0016887">
    <property type="term" value="F:ATP hydrolysis activity"/>
    <property type="evidence" value="ECO:0007669"/>
    <property type="project" value="InterPro"/>
</dbReference>
<evidence type="ECO:0000313" key="10">
    <source>
        <dbReference type="EnsemblProtists" id="EOD24128"/>
    </source>
</evidence>
<accession>A0A0D3JKU3</accession>
<dbReference type="InterPro" id="IPR014001">
    <property type="entry name" value="Helicase_ATP-bd"/>
</dbReference>
<dbReference type="RefSeq" id="XP_005776557.1">
    <property type="nucleotide sequence ID" value="XM_005776500.1"/>
</dbReference>
<dbReference type="GO" id="GO:0005634">
    <property type="term" value="C:nucleus"/>
    <property type="evidence" value="ECO:0007669"/>
    <property type="project" value="UniProtKB-SubCell"/>
</dbReference>
<comment type="similarity">
    <text evidence="2">Belongs to the SNF2/RAD54 helicase family.</text>
</comment>
<sequence length="418" mass="45595">REGMGALLAHSMGLGKTLTAISLIDALLTSAPLREAARAGGVAGFRTVLVVAPATVLQNWCGEAEKWSERAKMSYFYYHVKAEQPLKKRIATLREWARDGGVAVIGYEALLALVKGKAREQAVPLLQQPGPDLIVLDEGHRIKNMQSKQHAALAAVRTRRRVILTGTPLQNNLNEYHAMVDFVRPALLGTVPEFRNRFVAPITNGNTLDASAADVRLSRQRMAVLHDLVQPLLRRRTAEILRQALPPKREIALSCRLAPVQRSLYSTFLEHAKAASGASVRGLLGGYQTMQQIFNHPATLYRCVDAKGAAGSKREASGYDSMDDFVVEEDDTSGSEGDDSGGDQISHHTHLFHDDEQIATSFSQAELSELWSLRDEAPRPSAELLAEPEARHQSGRGGGGGGACCGAAGAWRRRRRRS</sequence>
<dbReference type="Proteomes" id="UP000013827">
    <property type="component" value="Unassembled WGS sequence"/>
</dbReference>
<keyword evidence="3" id="KW-0547">Nucleotide-binding</keyword>
<evidence type="ECO:0000313" key="11">
    <source>
        <dbReference type="Proteomes" id="UP000013827"/>
    </source>
</evidence>
<dbReference type="GeneID" id="17269671"/>
<name>A0A0D3JKU3_EMIH1</name>
<feature type="domain" description="Helicase ATP-binding" evidence="9">
    <location>
        <begin position="1"/>
        <end position="186"/>
    </location>
</feature>
<protein>
    <recommendedName>
        <fullName evidence="9">Helicase ATP-binding domain-containing protein</fullName>
    </recommendedName>
</protein>
<keyword evidence="11" id="KW-1185">Reference proteome</keyword>
<dbReference type="InterPro" id="IPR000330">
    <property type="entry name" value="SNF2_N"/>
</dbReference>
<feature type="region of interest" description="Disordered" evidence="8">
    <location>
        <begin position="378"/>
        <end position="418"/>
    </location>
</feature>
<comment type="subcellular location">
    <subcellularLocation>
        <location evidence="1">Nucleus</location>
    </subcellularLocation>
</comment>
<feature type="region of interest" description="Disordered" evidence="8">
    <location>
        <begin position="312"/>
        <end position="347"/>
    </location>
</feature>
<proteinExistence type="inferred from homology"/>
<evidence type="ECO:0000259" key="9">
    <source>
        <dbReference type="PROSITE" id="PS51192"/>
    </source>
</evidence>
<dbReference type="InterPro" id="IPR027417">
    <property type="entry name" value="P-loop_NTPase"/>
</dbReference>
<dbReference type="SMART" id="SM00487">
    <property type="entry name" value="DEXDc"/>
    <property type="match status" value="1"/>
</dbReference>
<keyword evidence="5" id="KW-0067">ATP-binding</keyword>
<dbReference type="InterPro" id="IPR038718">
    <property type="entry name" value="SNF2-like_sf"/>
</dbReference>
<dbReference type="PaxDb" id="2903-EOD24128"/>
<evidence type="ECO:0000256" key="2">
    <source>
        <dbReference type="ARBA" id="ARBA00007025"/>
    </source>
</evidence>
<dbReference type="SUPFAM" id="SSF52540">
    <property type="entry name" value="P-loop containing nucleoside triphosphate hydrolases"/>
    <property type="match status" value="1"/>
</dbReference>
<dbReference type="EnsemblProtists" id="EOD24128">
    <property type="protein sequence ID" value="EOD24128"/>
    <property type="gene ID" value="EMIHUDRAFT_74237"/>
</dbReference>
<evidence type="ECO:0000256" key="1">
    <source>
        <dbReference type="ARBA" id="ARBA00004123"/>
    </source>
</evidence>
<dbReference type="GO" id="GO:0003677">
    <property type="term" value="F:DNA binding"/>
    <property type="evidence" value="ECO:0007669"/>
    <property type="project" value="UniProtKB-KW"/>
</dbReference>
<keyword evidence="4" id="KW-0347">Helicase</keyword>
<keyword evidence="4" id="KW-0378">Hydrolase</keyword>
<evidence type="ECO:0000256" key="8">
    <source>
        <dbReference type="SAM" id="MobiDB-lite"/>
    </source>
</evidence>
<reference evidence="11" key="1">
    <citation type="journal article" date="2013" name="Nature">
        <title>Pan genome of the phytoplankton Emiliania underpins its global distribution.</title>
        <authorList>
            <person name="Read B.A."/>
            <person name="Kegel J."/>
            <person name="Klute M.J."/>
            <person name="Kuo A."/>
            <person name="Lefebvre S.C."/>
            <person name="Maumus F."/>
            <person name="Mayer C."/>
            <person name="Miller J."/>
            <person name="Monier A."/>
            <person name="Salamov A."/>
            <person name="Young J."/>
            <person name="Aguilar M."/>
            <person name="Claverie J.M."/>
            <person name="Frickenhaus S."/>
            <person name="Gonzalez K."/>
            <person name="Herman E.K."/>
            <person name="Lin Y.C."/>
            <person name="Napier J."/>
            <person name="Ogata H."/>
            <person name="Sarno A.F."/>
            <person name="Shmutz J."/>
            <person name="Schroeder D."/>
            <person name="de Vargas C."/>
            <person name="Verret F."/>
            <person name="von Dassow P."/>
            <person name="Valentin K."/>
            <person name="Van de Peer Y."/>
            <person name="Wheeler G."/>
            <person name="Dacks J.B."/>
            <person name="Delwiche C.F."/>
            <person name="Dyhrman S.T."/>
            <person name="Glockner G."/>
            <person name="John U."/>
            <person name="Richards T."/>
            <person name="Worden A.Z."/>
            <person name="Zhang X."/>
            <person name="Grigoriev I.V."/>
            <person name="Allen A.E."/>
            <person name="Bidle K."/>
            <person name="Borodovsky M."/>
            <person name="Bowler C."/>
            <person name="Brownlee C."/>
            <person name="Cock J.M."/>
            <person name="Elias M."/>
            <person name="Gladyshev V.N."/>
            <person name="Groth M."/>
            <person name="Guda C."/>
            <person name="Hadaegh A."/>
            <person name="Iglesias-Rodriguez M.D."/>
            <person name="Jenkins J."/>
            <person name="Jones B.M."/>
            <person name="Lawson T."/>
            <person name="Leese F."/>
            <person name="Lindquist E."/>
            <person name="Lobanov A."/>
            <person name="Lomsadze A."/>
            <person name="Malik S.B."/>
            <person name="Marsh M.E."/>
            <person name="Mackinder L."/>
            <person name="Mock T."/>
            <person name="Mueller-Roeber B."/>
            <person name="Pagarete A."/>
            <person name="Parker M."/>
            <person name="Probert I."/>
            <person name="Quesneville H."/>
            <person name="Raines C."/>
            <person name="Rensing S.A."/>
            <person name="Riano-Pachon D.M."/>
            <person name="Richier S."/>
            <person name="Rokitta S."/>
            <person name="Shiraiwa Y."/>
            <person name="Soanes D.M."/>
            <person name="van der Giezen M."/>
            <person name="Wahlund T.M."/>
            <person name="Williams B."/>
            <person name="Wilson W."/>
            <person name="Wolfe G."/>
            <person name="Wurch L.L."/>
        </authorList>
    </citation>
    <scope>NUCLEOTIDE SEQUENCE</scope>
</reference>
<dbReference type="Gene3D" id="1.20.120.850">
    <property type="entry name" value="SWI2/SNF2 ATPases, N-terminal domain"/>
    <property type="match status" value="1"/>
</dbReference>
<reference evidence="10" key="2">
    <citation type="submission" date="2024-10" db="UniProtKB">
        <authorList>
            <consortium name="EnsemblProtists"/>
        </authorList>
    </citation>
    <scope>IDENTIFICATION</scope>
</reference>
<dbReference type="Gene3D" id="3.40.50.10810">
    <property type="entry name" value="Tandem AAA-ATPase domain"/>
    <property type="match status" value="1"/>
</dbReference>
<dbReference type="HOGENOM" id="CLU_658237_0_0_1"/>
<organism evidence="10 11">
    <name type="scientific">Emiliania huxleyi (strain CCMP1516)</name>
    <dbReference type="NCBI Taxonomy" id="280463"/>
    <lineage>
        <taxon>Eukaryota</taxon>
        <taxon>Haptista</taxon>
        <taxon>Haptophyta</taxon>
        <taxon>Prymnesiophyceae</taxon>
        <taxon>Isochrysidales</taxon>
        <taxon>Noelaerhabdaceae</taxon>
        <taxon>Emiliania</taxon>
    </lineage>
</organism>
<keyword evidence="6" id="KW-0238">DNA-binding</keyword>
<dbReference type="PANTHER" id="PTHR45797">
    <property type="entry name" value="RAD54-LIKE"/>
    <property type="match status" value="1"/>
</dbReference>
<evidence type="ECO:0000256" key="4">
    <source>
        <dbReference type="ARBA" id="ARBA00022806"/>
    </source>
</evidence>
<dbReference type="InterPro" id="IPR044574">
    <property type="entry name" value="ARIP4-like"/>
</dbReference>
<dbReference type="eggNOG" id="KOG1016">
    <property type="taxonomic scope" value="Eukaryota"/>
</dbReference>
<dbReference type="GO" id="GO:0005524">
    <property type="term" value="F:ATP binding"/>
    <property type="evidence" value="ECO:0007669"/>
    <property type="project" value="UniProtKB-KW"/>
</dbReference>
<dbReference type="PROSITE" id="PS51192">
    <property type="entry name" value="HELICASE_ATP_BIND_1"/>
    <property type="match status" value="1"/>
</dbReference>
<evidence type="ECO:0000256" key="5">
    <source>
        <dbReference type="ARBA" id="ARBA00022840"/>
    </source>
</evidence>
<dbReference type="AlphaFoldDB" id="A0A0D3JKU3"/>
<evidence type="ECO:0000256" key="3">
    <source>
        <dbReference type="ARBA" id="ARBA00022741"/>
    </source>
</evidence>
<evidence type="ECO:0000256" key="7">
    <source>
        <dbReference type="ARBA" id="ARBA00023242"/>
    </source>
</evidence>
<dbReference type="Gene3D" id="3.40.50.300">
    <property type="entry name" value="P-loop containing nucleotide triphosphate hydrolases"/>
    <property type="match status" value="1"/>
</dbReference>
<feature type="compositionally biased region" description="Acidic residues" evidence="8">
    <location>
        <begin position="321"/>
        <end position="341"/>
    </location>
</feature>
<evidence type="ECO:0000256" key="6">
    <source>
        <dbReference type="ARBA" id="ARBA00023125"/>
    </source>
</evidence>
<dbReference type="PANTHER" id="PTHR45797:SF1">
    <property type="entry name" value="HELICASE ARIP4"/>
    <property type="match status" value="1"/>
</dbReference>
<dbReference type="STRING" id="2903.R1CME5"/>
<dbReference type="OMA" id="WVVECAL"/>